<feature type="compositionally biased region" description="Polar residues" evidence="1">
    <location>
        <begin position="49"/>
        <end position="68"/>
    </location>
</feature>
<keyword evidence="3" id="KW-1185">Reference proteome</keyword>
<dbReference type="GeneID" id="54481414"/>
<dbReference type="EMBL" id="ML996568">
    <property type="protein sequence ID" value="KAF2760070.1"/>
    <property type="molecule type" value="Genomic_DNA"/>
</dbReference>
<evidence type="ECO:0000256" key="1">
    <source>
        <dbReference type="SAM" id="MobiDB-lite"/>
    </source>
</evidence>
<evidence type="ECO:0000313" key="3">
    <source>
        <dbReference type="Proteomes" id="UP000799437"/>
    </source>
</evidence>
<proteinExistence type="predicted"/>
<name>A0A6A6WDM1_9PEZI</name>
<evidence type="ECO:0000313" key="2">
    <source>
        <dbReference type="EMBL" id="KAF2760070.1"/>
    </source>
</evidence>
<reference evidence="2" key="1">
    <citation type="journal article" date="2020" name="Stud. Mycol.">
        <title>101 Dothideomycetes genomes: a test case for predicting lifestyles and emergence of pathogens.</title>
        <authorList>
            <person name="Haridas S."/>
            <person name="Albert R."/>
            <person name="Binder M."/>
            <person name="Bloem J."/>
            <person name="Labutti K."/>
            <person name="Salamov A."/>
            <person name="Andreopoulos B."/>
            <person name="Baker S."/>
            <person name="Barry K."/>
            <person name="Bills G."/>
            <person name="Bluhm B."/>
            <person name="Cannon C."/>
            <person name="Castanera R."/>
            <person name="Culley D."/>
            <person name="Daum C."/>
            <person name="Ezra D."/>
            <person name="Gonzalez J."/>
            <person name="Henrissat B."/>
            <person name="Kuo A."/>
            <person name="Liang C."/>
            <person name="Lipzen A."/>
            <person name="Lutzoni F."/>
            <person name="Magnuson J."/>
            <person name="Mondo S."/>
            <person name="Nolan M."/>
            <person name="Ohm R."/>
            <person name="Pangilinan J."/>
            <person name="Park H.-J."/>
            <person name="Ramirez L."/>
            <person name="Alfaro M."/>
            <person name="Sun H."/>
            <person name="Tritt A."/>
            <person name="Yoshinaga Y."/>
            <person name="Zwiers L.-H."/>
            <person name="Turgeon B."/>
            <person name="Goodwin S."/>
            <person name="Spatafora J."/>
            <person name="Crous P."/>
            <person name="Grigoriev I."/>
        </authorList>
    </citation>
    <scope>NUCLEOTIDE SEQUENCE</scope>
    <source>
        <strain evidence="2">CBS 121739</strain>
    </source>
</reference>
<dbReference type="Proteomes" id="UP000799437">
    <property type="component" value="Unassembled WGS sequence"/>
</dbReference>
<sequence length="96" mass="10434">MRSDADIIKYRDMLTNIGKYAISSRLDDIKEALNAISVKNAMLRSSIQTDTPSLEAGNTPSASVSETLGQPMHDLAPPVDVSDVDSESKKRRVGEL</sequence>
<dbReference type="RefSeq" id="XP_033602521.1">
    <property type="nucleotide sequence ID" value="XM_033740360.1"/>
</dbReference>
<accession>A0A6A6WDM1</accession>
<protein>
    <submittedName>
        <fullName evidence="2">Uncharacterized protein</fullName>
    </submittedName>
</protein>
<dbReference type="AlphaFoldDB" id="A0A6A6WDM1"/>
<feature type="region of interest" description="Disordered" evidence="1">
    <location>
        <begin position="49"/>
        <end position="96"/>
    </location>
</feature>
<organism evidence="2 3">
    <name type="scientific">Pseudovirgaria hyperparasitica</name>
    <dbReference type="NCBI Taxonomy" id="470096"/>
    <lineage>
        <taxon>Eukaryota</taxon>
        <taxon>Fungi</taxon>
        <taxon>Dikarya</taxon>
        <taxon>Ascomycota</taxon>
        <taxon>Pezizomycotina</taxon>
        <taxon>Dothideomycetes</taxon>
        <taxon>Dothideomycetes incertae sedis</taxon>
        <taxon>Acrospermales</taxon>
        <taxon>Acrospermaceae</taxon>
        <taxon>Pseudovirgaria</taxon>
    </lineage>
</organism>
<gene>
    <name evidence="2" type="ORF">EJ05DRAFT_271279</name>
</gene>